<feature type="compositionally biased region" description="Basic and acidic residues" evidence="2">
    <location>
        <begin position="46"/>
        <end position="56"/>
    </location>
</feature>
<dbReference type="EMBL" id="JBHSMS010000006">
    <property type="protein sequence ID" value="MFC5509889.1"/>
    <property type="molecule type" value="Genomic_DNA"/>
</dbReference>
<dbReference type="RefSeq" id="WP_379716386.1">
    <property type="nucleotide sequence ID" value="NZ_JBHSMS010000006.1"/>
</dbReference>
<keyword evidence="3" id="KW-0732">Signal</keyword>
<gene>
    <name evidence="4" type="ORF">ACFPOU_01965</name>
</gene>
<name>A0ABW0PH71_9BURK</name>
<dbReference type="Proteomes" id="UP001596031">
    <property type="component" value="Unassembled WGS sequence"/>
</dbReference>
<evidence type="ECO:0000256" key="2">
    <source>
        <dbReference type="SAM" id="MobiDB-lite"/>
    </source>
</evidence>
<evidence type="ECO:0008006" key="6">
    <source>
        <dbReference type="Google" id="ProtNLM"/>
    </source>
</evidence>
<reference evidence="5" key="1">
    <citation type="journal article" date="2019" name="Int. J. Syst. Evol. Microbiol.">
        <title>The Global Catalogue of Microorganisms (GCM) 10K type strain sequencing project: providing services to taxonomists for standard genome sequencing and annotation.</title>
        <authorList>
            <consortium name="The Broad Institute Genomics Platform"/>
            <consortium name="The Broad Institute Genome Sequencing Center for Infectious Disease"/>
            <person name="Wu L."/>
            <person name="Ma J."/>
        </authorList>
    </citation>
    <scope>NUCLEOTIDE SEQUENCE [LARGE SCALE GENOMIC DNA]</scope>
    <source>
        <strain evidence="5">CCUG 38813</strain>
    </source>
</reference>
<comment type="caution">
    <text evidence="4">The sequence shown here is derived from an EMBL/GenBank/DDBJ whole genome shotgun (WGS) entry which is preliminary data.</text>
</comment>
<feature type="chain" id="PRO_5045063195" description="Colicin import membrane protein" evidence="3">
    <location>
        <begin position="25"/>
        <end position="244"/>
    </location>
</feature>
<keyword evidence="1" id="KW-0175">Coiled coil</keyword>
<keyword evidence="5" id="KW-1185">Reference proteome</keyword>
<feature type="region of interest" description="Disordered" evidence="2">
    <location>
        <begin position="27"/>
        <end position="56"/>
    </location>
</feature>
<evidence type="ECO:0000256" key="3">
    <source>
        <dbReference type="SAM" id="SignalP"/>
    </source>
</evidence>
<organism evidence="4 5">
    <name type="scientific">Massilia jejuensis</name>
    <dbReference type="NCBI Taxonomy" id="648894"/>
    <lineage>
        <taxon>Bacteria</taxon>
        <taxon>Pseudomonadati</taxon>
        <taxon>Pseudomonadota</taxon>
        <taxon>Betaproteobacteria</taxon>
        <taxon>Burkholderiales</taxon>
        <taxon>Oxalobacteraceae</taxon>
        <taxon>Telluria group</taxon>
        <taxon>Massilia</taxon>
    </lineage>
</organism>
<sequence length="244" mass="26098">MNIHLSRLASLVLACALPLGAVHAAGQSAGQAPGKGAAVKSGPVNDDAKRRGKGDRLLTRDELRACMALNESNDAGTAAIGRRQAELDKEREALASAPAPGADARALVDEKLNAVKQADAAYAAYGKTVEDWNARMTEFEARSKDMRNADRRRAVLKQEQAELKTTEARLVAERDSAIAAYEGAVKEANAQLAQGSGSKAAWNKKSEALAADEKALLASRRKWTTECGQRRFREDDETAIKAGK</sequence>
<evidence type="ECO:0000256" key="1">
    <source>
        <dbReference type="SAM" id="Coils"/>
    </source>
</evidence>
<feature type="signal peptide" evidence="3">
    <location>
        <begin position="1"/>
        <end position="24"/>
    </location>
</feature>
<protein>
    <recommendedName>
        <fullName evidence="6">Colicin import membrane protein</fullName>
    </recommendedName>
</protein>
<evidence type="ECO:0000313" key="5">
    <source>
        <dbReference type="Proteomes" id="UP001596031"/>
    </source>
</evidence>
<feature type="coiled-coil region" evidence="1">
    <location>
        <begin position="129"/>
        <end position="176"/>
    </location>
</feature>
<evidence type="ECO:0000313" key="4">
    <source>
        <dbReference type="EMBL" id="MFC5509889.1"/>
    </source>
</evidence>
<proteinExistence type="predicted"/>
<accession>A0ABW0PH71</accession>